<sequence>MRLVCASSSRPTEAVIGKGAGFRAWPYWRWSNPSWRSAERGKDRRQSESREPSLMYEELEASLSVGGGQED</sequence>
<dbReference type="AlphaFoldDB" id="A0A9E7I2P0"/>
<evidence type="ECO:0000313" key="2">
    <source>
        <dbReference type="Proteomes" id="UP001055439"/>
    </source>
</evidence>
<dbReference type="Proteomes" id="UP001055439">
    <property type="component" value="Chromosome 9"/>
</dbReference>
<name>A0A9E7I2P0_9LILI</name>
<dbReference type="EMBL" id="CP097511">
    <property type="protein sequence ID" value="URE44845.1"/>
    <property type="molecule type" value="Genomic_DNA"/>
</dbReference>
<reference evidence="1" key="1">
    <citation type="submission" date="2022-05" db="EMBL/GenBank/DDBJ databases">
        <title>The Musa troglodytarum L. genome provides insights into the mechanism of non-climacteric behaviour and enrichment of carotenoids.</title>
        <authorList>
            <person name="Wang J."/>
        </authorList>
    </citation>
    <scope>NUCLEOTIDE SEQUENCE</scope>
    <source>
        <tissue evidence="1">Leaf</tissue>
    </source>
</reference>
<accession>A0A9E7I2P0</accession>
<keyword evidence="2" id="KW-1185">Reference proteome</keyword>
<protein>
    <submittedName>
        <fullName evidence="1">Uncharacterized protein</fullName>
    </submittedName>
</protein>
<evidence type="ECO:0000313" key="1">
    <source>
        <dbReference type="EMBL" id="URE44845.1"/>
    </source>
</evidence>
<proteinExistence type="predicted"/>
<gene>
    <name evidence="1" type="ORF">MUK42_15229</name>
</gene>
<organism evidence="1 2">
    <name type="scientific">Musa troglodytarum</name>
    <name type="common">fe'i banana</name>
    <dbReference type="NCBI Taxonomy" id="320322"/>
    <lineage>
        <taxon>Eukaryota</taxon>
        <taxon>Viridiplantae</taxon>
        <taxon>Streptophyta</taxon>
        <taxon>Embryophyta</taxon>
        <taxon>Tracheophyta</taxon>
        <taxon>Spermatophyta</taxon>
        <taxon>Magnoliopsida</taxon>
        <taxon>Liliopsida</taxon>
        <taxon>Zingiberales</taxon>
        <taxon>Musaceae</taxon>
        <taxon>Musa</taxon>
    </lineage>
</organism>